<organism evidence="4 5">
    <name type="scientific">Cladorrhinum samala</name>
    <dbReference type="NCBI Taxonomy" id="585594"/>
    <lineage>
        <taxon>Eukaryota</taxon>
        <taxon>Fungi</taxon>
        <taxon>Dikarya</taxon>
        <taxon>Ascomycota</taxon>
        <taxon>Pezizomycotina</taxon>
        <taxon>Sordariomycetes</taxon>
        <taxon>Sordariomycetidae</taxon>
        <taxon>Sordariales</taxon>
        <taxon>Podosporaceae</taxon>
        <taxon>Cladorrhinum</taxon>
    </lineage>
</organism>
<dbReference type="FunFam" id="3.40.50.1820:FF:000039">
    <property type="entry name" value="Esterase ybfF"/>
    <property type="match status" value="1"/>
</dbReference>
<comment type="similarity">
    <text evidence="1">Belongs to the AB hydrolase superfamily.</text>
</comment>
<dbReference type="InterPro" id="IPR000073">
    <property type="entry name" value="AB_hydrolase_1"/>
</dbReference>
<dbReference type="InterPro" id="IPR029058">
    <property type="entry name" value="AB_hydrolase_fold"/>
</dbReference>
<dbReference type="PANTHER" id="PTHR46118">
    <property type="entry name" value="PROTEIN ABHD11"/>
    <property type="match status" value="1"/>
</dbReference>
<dbReference type="PANTHER" id="PTHR46118:SF4">
    <property type="entry name" value="PROTEIN ABHD11"/>
    <property type="match status" value="1"/>
</dbReference>
<dbReference type="Gene3D" id="3.40.50.1820">
    <property type="entry name" value="alpha/beta hydrolase"/>
    <property type="match status" value="1"/>
</dbReference>
<sequence length="299" mass="33303">MRLACARVSVTPPTSATRLFATRFVSTVPLAYDLHEPAKPVADNKTNPIIIMHGLFGSKKNNRTISKVLARDLGRSIYAVDLRNHGESPHDPHHTYTAMAADVADFIRQHELKEPTLIGHSMGAKTAMALALSSPSLIDNIVSVDNAPVDARLGSDFGRYIQGMKKIDDSGVTRQAEADKILETYEKSLTIRQFLLGNLHRPDPQSNVQKFKVPLSIIAKSLDHLGDFPFRNPQDVRFLKPTLFVRGTKSKYVPDEVIPVIGQFFPKFELVDVEAGHWLISENPEAFRQAVISFLEPKE</sequence>
<proteinExistence type="inferred from homology"/>
<evidence type="ECO:0000256" key="2">
    <source>
        <dbReference type="ARBA" id="ARBA00022801"/>
    </source>
</evidence>
<evidence type="ECO:0000256" key="1">
    <source>
        <dbReference type="ARBA" id="ARBA00008645"/>
    </source>
</evidence>
<evidence type="ECO:0000313" key="4">
    <source>
        <dbReference type="EMBL" id="KAK4458840.1"/>
    </source>
</evidence>
<accession>A0AAV9HGB6</accession>
<keyword evidence="2 4" id="KW-0378">Hydrolase</keyword>
<dbReference type="GO" id="GO:0005739">
    <property type="term" value="C:mitochondrion"/>
    <property type="evidence" value="ECO:0007669"/>
    <property type="project" value="TreeGrafter"/>
</dbReference>
<dbReference type="EMBL" id="MU865054">
    <property type="protein sequence ID" value="KAK4458840.1"/>
    <property type="molecule type" value="Genomic_DNA"/>
</dbReference>
<evidence type="ECO:0000259" key="3">
    <source>
        <dbReference type="Pfam" id="PF00561"/>
    </source>
</evidence>
<feature type="domain" description="AB hydrolase-1" evidence="3">
    <location>
        <begin position="47"/>
        <end position="284"/>
    </location>
</feature>
<dbReference type="PRINTS" id="PR00111">
    <property type="entry name" value="ABHYDROLASE"/>
</dbReference>
<dbReference type="GO" id="GO:0052689">
    <property type="term" value="F:carboxylic ester hydrolase activity"/>
    <property type="evidence" value="ECO:0007669"/>
    <property type="project" value="TreeGrafter"/>
</dbReference>
<dbReference type="Pfam" id="PF00561">
    <property type="entry name" value="Abhydrolase_1"/>
    <property type="match status" value="1"/>
</dbReference>
<protein>
    <submittedName>
        <fullName evidence="4">Alpha/Beta hydrolase protein</fullName>
    </submittedName>
</protein>
<dbReference type="SUPFAM" id="SSF53474">
    <property type="entry name" value="alpha/beta-Hydrolases"/>
    <property type="match status" value="1"/>
</dbReference>
<reference evidence="4" key="1">
    <citation type="journal article" date="2023" name="Mol. Phylogenet. Evol.">
        <title>Genome-scale phylogeny and comparative genomics of the fungal order Sordariales.</title>
        <authorList>
            <person name="Hensen N."/>
            <person name="Bonometti L."/>
            <person name="Westerberg I."/>
            <person name="Brannstrom I.O."/>
            <person name="Guillou S."/>
            <person name="Cros-Aarteil S."/>
            <person name="Calhoun S."/>
            <person name="Haridas S."/>
            <person name="Kuo A."/>
            <person name="Mondo S."/>
            <person name="Pangilinan J."/>
            <person name="Riley R."/>
            <person name="LaButti K."/>
            <person name="Andreopoulos B."/>
            <person name="Lipzen A."/>
            <person name="Chen C."/>
            <person name="Yan M."/>
            <person name="Daum C."/>
            <person name="Ng V."/>
            <person name="Clum A."/>
            <person name="Steindorff A."/>
            <person name="Ohm R.A."/>
            <person name="Martin F."/>
            <person name="Silar P."/>
            <person name="Natvig D.O."/>
            <person name="Lalanne C."/>
            <person name="Gautier V."/>
            <person name="Ament-Velasquez S.L."/>
            <person name="Kruys A."/>
            <person name="Hutchinson M.I."/>
            <person name="Powell A.J."/>
            <person name="Barry K."/>
            <person name="Miller A.N."/>
            <person name="Grigoriev I.V."/>
            <person name="Debuchy R."/>
            <person name="Gladieux P."/>
            <person name="Hiltunen Thoren M."/>
            <person name="Johannesson H."/>
        </authorList>
    </citation>
    <scope>NUCLEOTIDE SEQUENCE</scope>
    <source>
        <strain evidence="4">PSN324</strain>
    </source>
</reference>
<dbReference type="AlphaFoldDB" id="A0AAV9HGB6"/>
<reference evidence="4" key="2">
    <citation type="submission" date="2023-06" db="EMBL/GenBank/DDBJ databases">
        <authorList>
            <consortium name="Lawrence Berkeley National Laboratory"/>
            <person name="Mondo S.J."/>
            <person name="Hensen N."/>
            <person name="Bonometti L."/>
            <person name="Westerberg I."/>
            <person name="Brannstrom I.O."/>
            <person name="Guillou S."/>
            <person name="Cros-Aarteil S."/>
            <person name="Calhoun S."/>
            <person name="Haridas S."/>
            <person name="Kuo A."/>
            <person name="Pangilinan J."/>
            <person name="Riley R."/>
            <person name="Labutti K."/>
            <person name="Andreopoulos B."/>
            <person name="Lipzen A."/>
            <person name="Chen C."/>
            <person name="Yanf M."/>
            <person name="Daum C."/>
            <person name="Ng V."/>
            <person name="Clum A."/>
            <person name="Steindorff A."/>
            <person name="Ohm R."/>
            <person name="Martin F."/>
            <person name="Silar P."/>
            <person name="Natvig D."/>
            <person name="Lalanne C."/>
            <person name="Gautier V."/>
            <person name="Ament-Velasquez S.L."/>
            <person name="Kruys A."/>
            <person name="Hutchinson M.I."/>
            <person name="Powell A.J."/>
            <person name="Barry K."/>
            <person name="Miller A.N."/>
            <person name="Grigoriev I.V."/>
            <person name="Debuchy R."/>
            <person name="Gladieux P."/>
            <person name="Thoren M.H."/>
            <person name="Johannesson H."/>
        </authorList>
    </citation>
    <scope>NUCLEOTIDE SEQUENCE</scope>
    <source>
        <strain evidence="4">PSN324</strain>
    </source>
</reference>
<keyword evidence="5" id="KW-1185">Reference proteome</keyword>
<gene>
    <name evidence="4" type="ORF">QBC42DRAFT_184888</name>
</gene>
<name>A0AAV9HGB6_9PEZI</name>
<dbReference type="Proteomes" id="UP001321749">
    <property type="component" value="Unassembled WGS sequence"/>
</dbReference>
<evidence type="ECO:0000313" key="5">
    <source>
        <dbReference type="Proteomes" id="UP001321749"/>
    </source>
</evidence>
<comment type="caution">
    <text evidence="4">The sequence shown here is derived from an EMBL/GenBank/DDBJ whole genome shotgun (WGS) entry which is preliminary data.</text>
</comment>